<evidence type="ECO:0000259" key="4">
    <source>
        <dbReference type="PROSITE" id="PS50109"/>
    </source>
</evidence>
<dbReference type="InterPro" id="IPR003594">
    <property type="entry name" value="HATPase_dom"/>
</dbReference>
<dbReference type="SUPFAM" id="SSF55874">
    <property type="entry name" value="ATPase domain of HSP90 chaperone/DNA topoisomerase II/histidine kinase"/>
    <property type="match status" value="1"/>
</dbReference>
<protein>
    <recommendedName>
        <fullName evidence="2">histidine kinase</fullName>
        <ecNumber evidence="2">2.7.13.3</ecNumber>
    </recommendedName>
</protein>
<feature type="domain" description="Histidine kinase" evidence="4">
    <location>
        <begin position="25"/>
        <end position="288"/>
    </location>
</feature>
<evidence type="ECO:0000256" key="2">
    <source>
        <dbReference type="ARBA" id="ARBA00012438"/>
    </source>
</evidence>
<dbReference type="InterPro" id="IPR005467">
    <property type="entry name" value="His_kinase_dom"/>
</dbReference>
<dbReference type="SMART" id="SM00387">
    <property type="entry name" value="HATPase_c"/>
    <property type="match status" value="1"/>
</dbReference>
<organism evidence="5 6">
    <name type="scientific">Spirochaeta lutea</name>
    <dbReference type="NCBI Taxonomy" id="1480694"/>
    <lineage>
        <taxon>Bacteria</taxon>
        <taxon>Pseudomonadati</taxon>
        <taxon>Spirochaetota</taxon>
        <taxon>Spirochaetia</taxon>
        <taxon>Spirochaetales</taxon>
        <taxon>Spirochaetaceae</taxon>
        <taxon>Spirochaeta</taxon>
    </lineage>
</organism>
<name>A0A098QZ22_9SPIO</name>
<dbReference type="EMBL" id="JNUP01000065">
    <property type="protein sequence ID" value="KGE71737.1"/>
    <property type="molecule type" value="Genomic_DNA"/>
</dbReference>
<dbReference type="InterPro" id="IPR036890">
    <property type="entry name" value="HATPase_C_sf"/>
</dbReference>
<dbReference type="EC" id="2.7.13.3" evidence="2"/>
<comment type="caution">
    <text evidence="5">The sequence shown here is derived from an EMBL/GenBank/DDBJ whole genome shotgun (WGS) entry which is preliminary data.</text>
</comment>
<dbReference type="PRINTS" id="PR00344">
    <property type="entry name" value="BCTRLSENSOR"/>
</dbReference>
<dbReference type="STRING" id="1480694.DC28_10875"/>
<evidence type="ECO:0000256" key="1">
    <source>
        <dbReference type="ARBA" id="ARBA00000085"/>
    </source>
</evidence>
<dbReference type="AlphaFoldDB" id="A0A098QZ22"/>
<dbReference type="eggNOG" id="COG4191">
    <property type="taxonomic scope" value="Bacteria"/>
</dbReference>
<dbReference type="PANTHER" id="PTHR43065:SF42">
    <property type="entry name" value="TWO-COMPONENT SENSOR PPRA"/>
    <property type="match status" value="1"/>
</dbReference>
<sequence length="297" mass="32057">MDTSSRPPDDLLHARIAYLNSLTGSLSHEVNTPIGIGITALSFIEDETKQLQQALASGTLGKHQLEDYLKTTLETAKTIGQNLERAVETIQTFRSITSEHLNSPKMPVSLRGALDTAFQSLADEFSRKGVVLENTIPEDLTCLTRPGIVQEILYNLLSNSVKHAYPPGRTGRVLVDAVLTGPSSGSSGSNSSSSSGPSSGQTSPDHGEEPPAPHRVVLTYRDDGQGIHPVQLKHLYRPFFTSRGKDGACGLGMNIVHRLVTRELRGTIDCSSSPESGTTFRIDFPCATPDEDYGDLE</sequence>
<dbReference type="PANTHER" id="PTHR43065">
    <property type="entry name" value="SENSOR HISTIDINE KINASE"/>
    <property type="match status" value="1"/>
</dbReference>
<feature type="region of interest" description="Disordered" evidence="3">
    <location>
        <begin position="178"/>
        <end position="214"/>
    </location>
</feature>
<comment type="catalytic activity">
    <reaction evidence="1">
        <text>ATP + protein L-histidine = ADP + protein N-phospho-L-histidine.</text>
        <dbReference type="EC" id="2.7.13.3"/>
    </reaction>
</comment>
<keyword evidence="6" id="KW-1185">Reference proteome</keyword>
<dbReference type="PROSITE" id="PS50109">
    <property type="entry name" value="HIS_KIN"/>
    <property type="match status" value="1"/>
</dbReference>
<dbReference type="Gene3D" id="3.30.565.10">
    <property type="entry name" value="Histidine kinase-like ATPase, C-terminal domain"/>
    <property type="match status" value="1"/>
</dbReference>
<evidence type="ECO:0000256" key="3">
    <source>
        <dbReference type="SAM" id="MobiDB-lite"/>
    </source>
</evidence>
<dbReference type="Proteomes" id="UP000029692">
    <property type="component" value="Unassembled WGS sequence"/>
</dbReference>
<dbReference type="Pfam" id="PF02518">
    <property type="entry name" value="HATPase_c"/>
    <property type="match status" value="1"/>
</dbReference>
<evidence type="ECO:0000313" key="5">
    <source>
        <dbReference type="EMBL" id="KGE71737.1"/>
    </source>
</evidence>
<dbReference type="OrthoDB" id="312445at2"/>
<gene>
    <name evidence="5" type="ORF">DC28_10875</name>
</gene>
<feature type="compositionally biased region" description="Low complexity" evidence="3">
    <location>
        <begin position="181"/>
        <end position="200"/>
    </location>
</feature>
<dbReference type="Gene3D" id="1.10.287.130">
    <property type="match status" value="1"/>
</dbReference>
<evidence type="ECO:0000313" key="6">
    <source>
        <dbReference type="Proteomes" id="UP000029692"/>
    </source>
</evidence>
<proteinExistence type="predicted"/>
<accession>A0A098QZ22</accession>
<dbReference type="InterPro" id="IPR004358">
    <property type="entry name" value="Sig_transdc_His_kin-like_C"/>
</dbReference>
<dbReference type="GO" id="GO:0004673">
    <property type="term" value="F:protein histidine kinase activity"/>
    <property type="evidence" value="ECO:0007669"/>
    <property type="project" value="UniProtKB-EC"/>
</dbReference>
<reference evidence="5 6" key="1">
    <citation type="submission" date="2014-05" db="EMBL/GenBank/DDBJ databases">
        <title>De novo Genome Sequence of Spirocheata sp.</title>
        <authorList>
            <person name="Shivani Y."/>
            <person name="Subhash Y."/>
            <person name="Tushar L."/>
            <person name="Sasikala C."/>
            <person name="Ramana C.V."/>
        </authorList>
    </citation>
    <scope>NUCLEOTIDE SEQUENCE [LARGE SCALE GENOMIC DNA]</scope>
    <source>
        <strain evidence="5 6">JC230</strain>
    </source>
</reference>
<dbReference type="RefSeq" id="WP_052078766.1">
    <property type="nucleotide sequence ID" value="NZ_JNUP01000065.1"/>
</dbReference>